<protein>
    <recommendedName>
        <fullName evidence="5">UDP-N-acetylmuramate dehydrogenase</fullName>
        <ecNumber evidence="5">1.3.1.98</ecNumber>
    </recommendedName>
</protein>
<dbReference type="GO" id="GO:0009252">
    <property type="term" value="P:peptidoglycan biosynthetic process"/>
    <property type="evidence" value="ECO:0007669"/>
    <property type="project" value="UniProtKB-UniPathway"/>
</dbReference>
<keyword evidence="6" id="KW-0963">Cytoplasm</keyword>
<evidence type="ECO:0000256" key="1">
    <source>
        <dbReference type="ARBA" id="ARBA00001974"/>
    </source>
</evidence>
<dbReference type="PANTHER" id="PTHR21071">
    <property type="entry name" value="UDP-N-ACETYLENOLPYRUVOYLGLUCOSAMINE REDUCTASE"/>
    <property type="match status" value="1"/>
</dbReference>
<dbReference type="NCBIfam" id="NF000755">
    <property type="entry name" value="PRK00046.1"/>
    <property type="match status" value="1"/>
</dbReference>
<evidence type="ECO:0000256" key="2">
    <source>
        <dbReference type="ARBA" id="ARBA00003921"/>
    </source>
</evidence>
<evidence type="ECO:0000256" key="11">
    <source>
        <dbReference type="ARBA" id="ARBA00022960"/>
    </source>
</evidence>
<keyword evidence="15" id="KW-0961">Cell wall biogenesis/degradation</keyword>
<proteinExistence type="inferred from homology"/>
<dbReference type="EC" id="1.3.1.98" evidence="5"/>
<keyword evidence="10" id="KW-0521">NADP</keyword>
<evidence type="ECO:0000256" key="9">
    <source>
        <dbReference type="ARBA" id="ARBA00022827"/>
    </source>
</evidence>
<dbReference type="GO" id="GO:0008762">
    <property type="term" value="F:UDP-N-acetylmuramate dehydrogenase activity"/>
    <property type="evidence" value="ECO:0007669"/>
    <property type="project" value="UniProtKB-EC"/>
</dbReference>
<evidence type="ECO:0000256" key="3">
    <source>
        <dbReference type="ARBA" id="ARBA00004496"/>
    </source>
</evidence>
<evidence type="ECO:0000256" key="12">
    <source>
        <dbReference type="ARBA" id="ARBA00022984"/>
    </source>
</evidence>
<comment type="catalytic activity">
    <reaction evidence="16">
        <text>UDP-N-acetyl-alpha-D-muramate + NADP(+) = UDP-N-acetyl-3-O-(1-carboxyvinyl)-alpha-D-glucosamine + NADPH + H(+)</text>
        <dbReference type="Rhea" id="RHEA:12248"/>
        <dbReference type="ChEBI" id="CHEBI:15378"/>
        <dbReference type="ChEBI" id="CHEBI:57783"/>
        <dbReference type="ChEBI" id="CHEBI:58349"/>
        <dbReference type="ChEBI" id="CHEBI:68483"/>
        <dbReference type="ChEBI" id="CHEBI:70757"/>
        <dbReference type="EC" id="1.3.1.98"/>
    </reaction>
</comment>
<dbReference type="InterPro" id="IPR036318">
    <property type="entry name" value="FAD-bd_PCMH-like_sf"/>
</dbReference>
<dbReference type="SUPFAM" id="SSF56194">
    <property type="entry name" value="Uridine diphospho-N-Acetylenolpyruvylglucosamine reductase, MurB, C-terminal domain"/>
    <property type="match status" value="1"/>
</dbReference>
<gene>
    <name evidence="18" type="ORF">METZ01_LOCUS354289</name>
</gene>
<evidence type="ECO:0000256" key="16">
    <source>
        <dbReference type="ARBA" id="ARBA00048914"/>
    </source>
</evidence>
<evidence type="ECO:0000256" key="13">
    <source>
        <dbReference type="ARBA" id="ARBA00023002"/>
    </source>
</evidence>
<keyword evidence="14" id="KW-0131">Cell cycle</keyword>
<keyword evidence="12" id="KW-0573">Peptidoglycan synthesis</keyword>
<evidence type="ECO:0000256" key="14">
    <source>
        <dbReference type="ARBA" id="ARBA00023306"/>
    </source>
</evidence>
<keyword evidence="7" id="KW-0132">Cell division</keyword>
<dbReference type="GO" id="GO:0071555">
    <property type="term" value="P:cell wall organization"/>
    <property type="evidence" value="ECO:0007669"/>
    <property type="project" value="UniProtKB-KW"/>
</dbReference>
<dbReference type="PANTHER" id="PTHR21071:SF4">
    <property type="entry name" value="UDP-N-ACETYLENOLPYRUVOYLGLUCOSAMINE REDUCTASE"/>
    <property type="match status" value="1"/>
</dbReference>
<dbReference type="NCBIfam" id="TIGR00179">
    <property type="entry name" value="murB"/>
    <property type="match status" value="1"/>
</dbReference>
<feature type="domain" description="FAD-binding PCMH-type" evidence="17">
    <location>
        <begin position="1"/>
        <end position="143"/>
    </location>
</feature>
<keyword evidence="11" id="KW-0133">Cell shape</keyword>
<keyword evidence="13" id="KW-0560">Oxidoreductase</keyword>
<evidence type="ECO:0000256" key="10">
    <source>
        <dbReference type="ARBA" id="ARBA00022857"/>
    </source>
</evidence>
<dbReference type="GO" id="GO:0008360">
    <property type="term" value="P:regulation of cell shape"/>
    <property type="evidence" value="ECO:0007669"/>
    <property type="project" value="UniProtKB-KW"/>
</dbReference>
<dbReference type="HAMAP" id="MF_00037">
    <property type="entry name" value="MurB"/>
    <property type="match status" value="1"/>
</dbReference>
<evidence type="ECO:0000256" key="5">
    <source>
        <dbReference type="ARBA" id="ARBA00012518"/>
    </source>
</evidence>
<dbReference type="InterPro" id="IPR016169">
    <property type="entry name" value="FAD-bd_PCMH_sub2"/>
</dbReference>
<comment type="function">
    <text evidence="2">Cell wall formation.</text>
</comment>
<dbReference type="InterPro" id="IPR003170">
    <property type="entry name" value="MurB"/>
</dbReference>
<dbReference type="GO" id="GO:0051301">
    <property type="term" value="P:cell division"/>
    <property type="evidence" value="ECO:0007669"/>
    <property type="project" value="UniProtKB-KW"/>
</dbReference>
<comment type="pathway">
    <text evidence="4">Cell wall biogenesis; peptidoglycan biosynthesis.</text>
</comment>
<dbReference type="AlphaFoldDB" id="A0A382RWA4"/>
<evidence type="ECO:0000313" key="18">
    <source>
        <dbReference type="EMBL" id="SVD01435.1"/>
    </source>
</evidence>
<dbReference type="Pfam" id="PF02873">
    <property type="entry name" value="MurB_C"/>
    <property type="match status" value="1"/>
</dbReference>
<dbReference type="InterPro" id="IPR011601">
    <property type="entry name" value="MurB_C"/>
</dbReference>
<dbReference type="InterPro" id="IPR006094">
    <property type="entry name" value="Oxid_FAD_bind_N"/>
</dbReference>
<organism evidence="18">
    <name type="scientific">marine metagenome</name>
    <dbReference type="NCBI Taxonomy" id="408172"/>
    <lineage>
        <taxon>unclassified sequences</taxon>
        <taxon>metagenomes</taxon>
        <taxon>ecological metagenomes</taxon>
    </lineage>
</organism>
<keyword evidence="9" id="KW-0274">FAD</keyword>
<name>A0A382RWA4_9ZZZZ</name>
<comment type="cofactor">
    <cofactor evidence="1">
        <name>FAD</name>
        <dbReference type="ChEBI" id="CHEBI:57692"/>
    </cofactor>
</comment>
<evidence type="ECO:0000256" key="8">
    <source>
        <dbReference type="ARBA" id="ARBA00022630"/>
    </source>
</evidence>
<reference evidence="18" key="1">
    <citation type="submission" date="2018-05" db="EMBL/GenBank/DDBJ databases">
        <authorList>
            <person name="Lanie J.A."/>
            <person name="Ng W.-L."/>
            <person name="Kazmierczak K.M."/>
            <person name="Andrzejewski T.M."/>
            <person name="Davidsen T.M."/>
            <person name="Wayne K.J."/>
            <person name="Tettelin H."/>
            <person name="Glass J.I."/>
            <person name="Rusch D."/>
            <person name="Podicherti R."/>
            <person name="Tsui H.-C.T."/>
            <person name="Winkler M.E."/>
        </authorList>
    </citation>
    <scope>NUCLEOTIDE SEQUENCE</scope>
</reference>
<dbReference type="Pfam" id="PF01565">
    <property type="entry name" value="FAD_binding_4"/>
    <property type="match status" value="1"/>
</dbReference>
<dbReference type="PROSITE" id="PS51387">
    <property type="entry name" value="FAD_PCMH"/>
    <property type="match status" value="1"/>
</dbReference>
<evidence type="ECO:0000256" key="7">
    <source>
        <dbReference type="ARBA" id="ARBA00022618"/>
    </source>
</evidence>
<dbReference type="Gene3D" id="3.30.465.10">
    <property type="match status" value="1"/>
</dbReference>
<dbReference type="UniPathway" id="UPA00219"/>
<comment type="subcellular location">
    <subcellularLocation>
        <location evidence="3">Cytoplasm</location>
    </subcellularLocation>
</comment>
<keyword evidence="8" id="KW-0285">Flavoprotein</keyword>
<dbReference type="InterPro" id="IPR016166">
    <property type="entry name" value="FAD-bd_PCMH"/>
</dbReference>
<evidence type="ECO:0000256" key="15">
    <source>
        <dbReference type="ARBA" id="ARBA00023316"/>
    </source>
</evidence>
<dbReference type="Gene3D" id="3.90.78.10">
    <property type="entry name" value="UDP-N-acetylenolpyruvoylglucosamine reductase, C-terminal domain"/>
    <property type="match status" value="1"/>
</dbReference>
<dbReference type="InterPro" id="IPR036635">
    <property type="entry name" value="MurB_C_sf"/>
</dbReference>
<sequence>MASSQAIDLVPIGHGSNIVFVDDLDAVVILINLRGRSKTAEVATAAAGEPWHDFVEWTLYNQLYGLENLALIPGTVGAAPIQNIGAYGVELDEFVENVSVIDTETLEESSIPASDCGFAYRQSRFQKEKKLLVTGLSLRLKQTPDPQLCYPGLKDRLAMDKLSETPVNIFETVCRIRAEKLPDPARLPNVGSFFKNPVVTATRAENLQLRFHGLPVYPPGSDTDRVKLSAAWLIDQAGLKLARVGGFEVSEQHALVIVNLGGGRKADLLALIKQVQTQVHHRFGVDLEPEPGFLPIN</sequence>
<accession>A0A382RWA4</accession>
<dbReference type="GO" id="GO:0071949">
    <property type="term" value="F:FAD binding"/>
    <property type="evidence" value="ECO:0007669"/>
    <property type="project" value="InterPro"/>
</dbReference>
<evidence type="ECO:0000256" key="4">
    <source>
        <dbReference type="ARBA" id="ARBA00004752"/>
    </source>
</evidence>
<dbReference type="SUPFAM" id="SSF56176">
    <property type="entry name" value="FAD-binding/transporter-associated domain-like"/>
    <property type="match status" value="1"/>
</dbReference>
<dbReference type="EMBL" id="UINC01124348">
    <property type="protein sequence ID" value="SVD01435.1"/>
    <property type="molecule type" value="Genomic_DNA"/>
</dbReference>
<evidence type="ECO:0000259" key="17">
    <source>
        <dbReference type="PROSITE" id="PS51387"/>
    </source>
</evidence>
<dbReference type="GO" id="GO:0005829">
    <property type="term" value="C:cytosol"/>
    <property type="evidence" value="ECO:0007669"/>
    <property type="project" value="TreeGrafter"/>
</dbReference>
<evidence type="ECO:0000256" key="6">
    <source>
        <dbReference type="ARBA" id="ARBA00022490"/>
    </source>
</evidence>